<reference evidence="1" key="2">
    <citation type="journal article" date="2015" name="Data Brief">
        <title>Shoot transcriptome of the giant reed, Arundo donax.</title>
        <authorList>
            <person name="Barrero R.A."/>
            <person name="Guerrero F.D."/>
            <person name="Moolhuijzen P."/>
            <person name="Goolsby J.A."/>
            <person name="Tidwell J."/>
            <person name="Bellgard S.E."/>
            <person name="Bellgard M.I."/>
        </authorList>
    </citation>
    <scope>NUCLEOTIDE SEQUENCE</scope>
    <source>
        <tissue evidence="1">Shoot tissue taken approximately 20 cm above the soil surface</tissue>
    </source>
</reference>
<dbReference type="AlphaFoldDB" id="A0A0A9EGG6"/>
<evidence type="ECO:0000313" key="1">
    <source>
        <dbReference type="EMBL" id="JAD99869.1"/>
    </source>
</evidence>
<proteinExistence type="predicted"/>
<accession>A0A0A9EGG6</accession>
<dbReference type="EMBL" id="GBRH01198026">
    <property type="protein sequence ID" value="JAD99869.1"/>
    <property type="molecule type" value="Transcribed_RNA"/>
</dbReference>
<reference evidence="1" key="1">
    <citation type="submission" date="2014-09" db="EMBL/GenBank/DDBJ databases">
        <authorList>
            <person name="Magalhaes I.L.F."/>
            <person name="Oliveira U."/>
            <person name="Santos F.R."/>
            <person name="Vidigal T.H.D.A."/>
            <person name="Brescovit A.D."/>
            <person name="Santos A.J."/>
        </authorList>
    </citation>
    <scope>NUCLEOTIDE SEQUENCE</scope>
    <source>
        <tissue evidence="1">Shoot tissue taken approximately 20 cm above the soil surface</tissue>
    </source>
</reference>
<protein>
    <submittedName>
        <fullName evidence="1">Uncharacterized protein</fullName>
    </submittedName>
</protein>
<sequence>MGRLVGGGGRGARVAGLLGRRQRTAEGDEEVVPAAVRRGVELVEVVRLLGVAAAGPRALPVRGRHVGSVGWLAG</sequence>
<organism evidence="1">
    <name type="scientific">Arundo donax</name>
    <name type="common">Giant reed</name>
    <name type="synonym">Donax arundinaceus</name>
    <dbReference type="NCBI Taxonomy" id="35708"/>
    <lineage>
        <taxon>Eukaryota</taxon>
        <taxon>Viridiplantae</taxon>
        <taxon>Streptophyta</taxon>
        <taxon>Embryophyta</taxon>
        <taxon>Tracheophyta</taxon>
        <taxon>Spermatophyta</taxon>
        <taxon>Magnoliopsida</taxon>
        <taxon>Liliopsida</taxon>
        <taxon>Poales</taxon>
        <taxon>Poaceae</taxon>
        <taxon>PACMAD clade</taxon>
        <taxon>Arundinoideae</taxon>
        <taxon>Arundineae</taxon>
        <taxon>Arundo</taxon>
    </lineage>
</organism>
<name>A0A0A9EGG6_ARUDO</name>